<proteinExistence type="predicted"/>
<reference evidence="3" key="1">
    <citation type="submission" date="2016-01" db="EMBL/GenBank/DDBJ databases">
        <authorList>
            <person name="Peeters C."/>
        </authorList>
    </citation>
    <scope>NUCLEOTIDE SEQUENCE [LARGE SCALE GENOMIC DNA]</scope>
    <source>
        <strain evidence="3">LMG 22940</strain>
    </source>
</reference>
<evidence type="ECO:0000313" key="4">
    <source>
        <dbReference type="Proteomes" id="UP000054770"/>
    </source>
</evidence>
<organism evidence="3 4">
    <name type="scientific">Caballeronia choica</name>
    <dbReference type="NCBI Taxonomy" id="326476"/>
    <lineage>
        <taxon>Bacteria</taxon>
        <taxon>Pseudomonadati</taxon>
        <taxon>Pseudomonadota</taxon>
        <taxon>Betaproteobacteria</taxon>
        <taxon>Burkholderiales</taxon>
        <taxon>Burkholderiaceae</taxon>
        <taxon>Caballeronia</taxon>
    </lineage>
</organism>
<accession>A0A158KK68</accession>
<evidence type="ECO:0000256" key="1">
    <source>
        <dbReference type="SAM" id="MobiDB-lite"/>
    </source>
</evidence>
<sequence length="121" mass="12327">MNCRSAAKPRVLRESMCAAAVAAIVCVAQTALAKPGGEPLVLDTQTGIHSGASGTVLQTGPLTGSGMVEARPMANLPELSPQDQPPIVVAPYVSYSASQASQAPALPVQLPRGGAYRTPPH</sequence>
<comment type="caution">
    <text evidence="3">The sequence shown here is derived from an EMBL/GenBank/DDBJ whole genome shotgun (WGS) entry which is preliminary data.</text>
</comment>
<dbReference type="AlphaFoldDB" id="A0A158KK68"/>
<dbReference type="Proteomes" id="UP000054770">
    <property type="component" value="Unassembled WGS sequence"/>
</dbReference>
<keyword evidence="2" id="KW-0732">Signal</keyword>
<evidence type="ECO:0000256" key="2">
    <source>
        <dbReference type="SAM" id="SignalP"/>
    </source>
</evidence>
<feature type="compositionally biased region" description="Low complexity" evidence="1">
    <location>
        <begin position="99"/>
        <end position="111"/>
    </location>
</feature>
<name>A0A158KK68_9BURK</name>
<dbReference type="RefSeq" id="WP_200828836.1">
    <property type="nucleotide sequence ID" value="NZ_FCON02000104.1"/>
</dbReference>
<feature type="region of interest" description="Disordered" evidence="1">
    <location>
        <begin position="99"/>
        <end position="121"/>
    </location>
</feature>
<protein>
    <recommendedName>
        <fullName evidence="5">Lipoprotein</fullName>
    </recommendedName>
</protein>
<feature type="compositionally biased region" description="Polar residues" evidence="1">
    <location>
        <begin position="50"/>
        <end position="62"/>
    </location>
</feature>
<gene>
    <name evidence="3" type="ORF">AWB68_06148</name>
</gene>
<keyword evidence="4" id="KW-1185">Reference proteome</keyword>
<feature type="region of interest" description="Disordered" evidence="1">
    <location>
        <begin position="50"/>
        <end position="82"/>
    </location>
</feature>
<evidence type="ECO:0008006" key="5">
    <source>
        <dbReference type="Google" id="ProtNLM"/>
    </source>
</evidence>
<feature type="chain" id="PRO_5011109857" description="Lipoprotein" evidence="2">
    <location>
        <begin position="34"/>
        <end position="121"/>
    </location>
</feature>
<evidence type="ECO:0000313" key="3">
    <source>
        <dbReference type="EMBL" id="SAL81474.1"/>
    </source>
</evidence>
<feature type="signal peptide" evidence="2">
    <location>
        <begin position="1"/>
        <end position="33"/>
    </location>
</feature>
<dbReference type="EMBL" id="FCON02000104">
    <property type="protein sequence ID" value="SAL81474.1"/>
    <property type="molecule type" value="Genomic_DNA"/>
</dbReference>